<reference evidence="2 3" key="1">
    <citation type="journal article" date="2015" name="Genome Announc.">
        <title>Genome Sequence of 'Candidatus Thioglobus singularis' Strain PS1, a Mixotroph from the SUP05 Clade of Marine Gammaproteobacteria.</title>
        <authorList>
            <person name="Marshall K.T."/>
            <person name="Morris R.M."/>
        </authorList>
    </citation>
    <scope>NUCLEOTIDE SEQUENCE [LARGE SCALE GENOMIC DNA]</scope>
    <source>
        <strain evidence="2 3">PS1</strain>
    </source>
</reference>
<evidence type="ECO:0000256" key="1">
    <source>
        <dbReference type="ARBA" id="ARBA00001954"/>
    </source>
</evidence>
<dbReference type="Proteomes" id="UP000068905">
    <property type="component" value="Chromosome"/>
</dbReference>
<sequence length="243" mass="27582">MQKLTQQKVNEFKSQGFLILENFVSSEVLLELQESLNSIYEEIDKESNRLEQSYDNKHYGDISKVGRKFIQNQSRYYPAIQNYLKSNPLKEVVTKLLDGDAFIFNEQFVVKEPNTPSSFNWHQDSGYINFVHKPYLTTWLALDDTHSLNGPLSIIPTNLETEAKVLTHQWSDKSKDLFIEVDEAKAKTLHVSVGSLVVFSSLTPHSSGANQSPSPRSAYLAQYSSEPIIDPNTGLNRNQAIPI</sequence>
<dbReference type="Gene3D" id="2.60.120.620">
    <property type="entry name" value="q2cbj1_9rhob like domain"/>
    <property type="match status" value="1"/>
</dbReference>
<keyword evidence="3" id="KW-1185">Reference proteome</keyword>
<accession>A0A0M5KS65</accession>
<dbReference type="RefSeq" id="WP_053820166.1">
    <property type="nucleotide sequence ID" value="NZ_CP006911.1"/>
</dbReference>
<evidence type="ECO:0000313" key="3">
    <source>
        <dbReference type="Proteomes" id="UP000068905"/>
    </source>
</evidence>
<gene>
    <name evidence="2" type="ORF">W908_04925</name>
</gene>
<evidence type="ECO:0000313" key="2">
    <source>
        <dbReference type="EMBL" id="ALE02716.1"/>
    </source>
</evidence>
<dbReference type="PANTHER" id="PTHR20883:SF48">
    <property type="entry name" value="ECTOINE DIOXYGENASE"/>
    <property type="match status" value="1"/>
</dbReference>
<dbReference type="STRING" id="1125411.W908_04925"/>
<dbReference type="InterPro" id="IPR008775">
    <property type="entry name" value="Phytyl_CoA_dOase-like"/>
</dbReference>
<dbReference type="GO" id="GO:0016706">
    <property type="term" value="F:2-oxoglutarate-dependent dioxygenase activity"/>
    <property type="evidence" value="ECO:0007669"/>
    <property type="project" value="UniProtKB-ARBA"/>
</dbReference>
<dbReference type="KEGG" id="tsn:W908_04925"/>
<name>A0A0M5KS65_9GAMM</name>
<evidence type="ECO:0008006" key="4">
    <source>
        <dbReference type="Google" id="ProtNLM"/>
    </source>
</evidence>
<proteinExistence type="predicted"/>
<dbReference type="AlphaFoldDB" id="A0A0M5KS65"/>
<protein>
    <recommendedName>
        <fullName evidence="4">Phytanoyl-CoA dioxygenase</fullName>
    </recommendedName>
</protein>
<organism evidence="2 3">
    <name type="scientific">Candidatus Pseudothioglobus singularis PS1</name>
    <dbReference type="NCBI Taxonomy" id="1125411"/>
    <lineage>
        <taxon>Bacteria</taxon>
        <taxon>Pseudomonadati</taxon>
        <taxon>Pseudomonadota</taxon>
        <taxon>Gammaproteobacteria</taxon>
        <taxon>Candidatus Pseudothioglobaceae</taxon>
        <taxon>Candidatus Pseudothioglobus</taxon>
    </lineage>
</organism>
<dbReference type="GO" id="GO:0005506">
    <property type="term" value="F:iron ion binding"/>
    <property type="evidence" value="ECO:0007669"/>
    <property type="project" value="UniProtKB-ARBA"/>
</dbReference>
<dbReference type="EMBL" id="CP006911">
    <property type="protein sequence ID" value="ALE02716.1"/>
    <property type="molecule type" value="Genomic_DNA"/>
</dbReference>
<comment type="cofactor">
    <cofactor evidence="1">
        <name>Fe(2+)</name>
        <dbReference type="ChEBI" id="CHEBI:29033"/>
    </cofactor>
</comment>
<dbReference type="Pfam" id="PF05721">
    <property type="entry name" value="PhyH"/>
    <property type="match status" value="1"/>
</dbReference>
<dbReference type="PANTHER" id="PTHR20883">
    <property type="entry name" value="PHYTANOYL-COA DIOXYGENASE DOMAIN CONTAINING 1"/>
    <property type="match status" value="1"/>
</dbReference>
<dbReference type="OrthoDB" id="9791262at2"/>
<dbReference type="SUPFAM" id="SSF51197">
    <property type="entry name" value="Clavaminate synthase-like"/>
    <property type="match status" value="1"/>
</dbReference>